<evidence type="ECO:0000313" key="1">
    <source>
        <dbReference type="EMBL" id="NYH95120.1"/>
    </source>
</evidence>
<evidence type="ECO:0008006" key="3">
    <source>
        <dbReference type="Google" id="ProtNLM"/>
    </source>
</evidence>
<name>A0A7Z0BV98_9SPHN</name>
<protein>
    <recommendedName>
        <fullName evidence="3">Type I restriction enzyme R protein N-terminal domain-containing protein</fullName>
    </recommendedName>
</protein>
<proteinExistence type="predicted"/>
<gene>
    <name evidence="1" type="ORF">FHS75_001439</name>
</gene>
<dbReference type="Gene3D" id="3.90.1570.30">
    <property type="match status" value="1"/>
</dbReference>
<accession>A0A7Z0BV98</accession>
<dbReference type="RefSeq" id="WP_179406998.1">
    <property type="nucleotide sequence ID" value="NZ_BMGF01000002.1"/>
</dbReference>
<dbReference type="Proteomes" id="UP000522081">
    <property type="component" value="Unassembled WGS sequence"/>
</dbReference>
<organism evidence="1 2">
    <name type="scientific">Novosphingobium marinum</name>
    <dbReference type="NCBI Taxonomy" id="1514948"/>
    <lineage>
        <taxon>Bacteria</taxon>
        <taxon>Pseudomonadati</taxon>
        <taxon>Pseudomonadota</taxon>
        <taxon>Alphaproteobacteria</taxon>
        <taxon>Sphingomonadales</taxon>
        <taxon>Sphingomonadaceae</taxon>
        <taxon>Novosphingobium</taxon>
    </lineage>
</organism>
<reference evidence="1 2" key="1">
    <citation type="submission" date="2020-07" db="EMBL/GenBank/DDBJ databases">
        <title>Genomic Encyclopedia of Type Strains, Phase IV (KMG-IV): sequencing the most valuable type-strain genomes for metagenomic binning, comparative biology and taxonomic classification.</title>
        <authorList>
            <person name="Goeker M."/>
        </authorList>
    </citation>
    <scope>NUCLEOTIDE SEQUENCE [LARGE SCALE GENOMIC DNA]</scope>
    <source>
        <strain evidence="1 2">DSM 29043</strain>
    </source>
</reference>
<evidence type="ECO:0000313" key="2">
    <source>
        <dbReference type="Proteomes" id="UP000522081"/>
    </source>
</evidence>
<dbReference type="AlphaFoldDB" id="A0A7Z0BV98"/>
<keyword evidence="2" id="KW-1185">Reference proteome</keyword>
<comment type="caution">
    <text evidence="1">The sequence shown here is derived from an EMBL/GenBank/DDBJ whole genome shotgun (WGS) entry which is preliminary data.</text>
</comment>
<sequence>MIDLLQKIAHRLESGSYINEAAIRIGIIEPILGKLGWDTADPQTVLPEYSSQGRRVDYALCAYPARPSVFIEAKAIGKVEAADRQLFEYAFHEGIPFAVLTDGRKWSFYLPSAQGSYEDRRLYKLDLLERSPEECERILFRYLSYDRQRSGVAQSDAQQDYASRANERMASDTLARAWSELVTEPDPLLIELLVERTEALCGIRPPLEAAENFILRRPSTLDFATERQTSVIKAPPEQRPAFLDAETSSEPRPIRPATPRQLSATFRGNVLHGRDATAMFLELLRALAAEFPERMEQIATAAKGRTRNHIARSPAEVYPDRPDLAHTVVELVPGWFVGTNIANREKHRIMKAGCEACGVVFGRDVIFELPNT</sequence>
<dbReference type="EMBL" id="JACBZF010000002">
    <property type="protein sequence ID" value="NYH95120.1"/>
    <property type="molecule type" value="Genomic_DNA"/>
</dbReference>